<accession>A0A8S1EGH9</accession>
<dbReference type="AlphaFoldDB" id="A0A8S1EGH9"/>
<reference evidence="1 2" key="1">
    <citation type="submission" date="2020-04" db="EMBL/GenBank/DDBJ databases">
        <authorList>
            <person name="Laetsch R D."/>
            <person name="Stevens L."/>
            <person name="Kumar S."/>
            <person name="Blaxter L. M."/>
        </authorList>
    </citation>
    <scope>NUCLEOTIDE SEQUENCE [LARGE SCALE GENOMIC DNA]</scope>
</reference>
<comment type="caution">
    <text evidence="1">The sequence shown here is derived from an EMBL/GenBank/DDBJ whole genome shotgun (WGS) entry which is preliminary data.</text>
</comment>
<dbReference type="OrthoDB" id="5798453at2759"/>
<sequence length="524" mass="59745">MAETKNEAVQGMSSAFGDITIKIVYDNFIIVTFSRNEKRRNEVLQTVEQTIESSFGPLISYSNTHLTTVKRAKEAMDLIMEKVTGNSTKHFINIKRMLFYSQQIKEVRSIFDKICFQLGVFLGNNKCLLLSHGDVVATFNSMEGAESIIKSTNGNDLRNLISTIANSSNHEYQFWLRSKHGSIPYYVNAFKCNIVDNVSLVCLVEASENTLIRYLYLFSKQLDQIRNSEDLRRDLREIRKTVCDIQCLLASIQNDDNAYSTAFMKNPSRTSVFLCNVWKQIEAEVKRINGVEEPRQEKSRANSRFSFSSIRSAFSTFSLDSAMFSSVSKDGKSITKKLEVLLSHAKRQINAIIQELCAISIQKSRKITLPLFNQCISKIIKPAHIEKINNLGLGSELSESFDLYLHPANYFLEMLAYRIHFSETQQGLLYINQSVQKDLEEIVFLKSSRSFLCDITTKSGSRFSVHHIHVPQHLVQNSAKKLNDNLDSDIYMTVVYPQIINKALAAKQSDYFLKIVINELSKLS</sequence>
<protein>
    <submittedName>
        <fullName evidence="1">Uncharacterized protein</fullName>
    </submittedName>
</protein>
<evidence type="ECO:0000313" key="1">
    <source>
        <dbReference type="EMBL" id="CAB3399860.1"/>
    </source>
</evidence>
<dbReference type="Proteomes" id="UP000494206">
    <property type="component" value="Unassembled WGS sequence"/>
</dbReference>
<keyword evidence="2" id="KW-1185">Reference proteome</keyword>
<evidence type="ECO:0000313" key="2">
    <source>
        <dbReference type="Proteomes" id="UP000494206"/>
    </source>
</evidence>
<name>A0A8S1EGH9_9PELO</name>
<proteinExistence type="predicted"/>
<dbReference type="EMBL" id="CADEPM010000002">
    <property type="protein sequence ID" value="CAB3399860.1"/>
    <property type="molecule type" value="Genomic_DNA"/>
</dbReference>
<gene>
    <name evidence="1" type="ORF">CBOVIS_LOCUS2916</name>
</gene>
<organism evidence="1 2">
    <name type="scientific">Caenorhabditis bovis</name>
    <dbReference type="NCBI Taxonomy" id="2654633"/>
    <lineage>
        <taxon>Eukaryota</taxon>
        <taxon>Metazoa</taxon>
        <taxon>Ecdysozoa</taxon>
        <taxon>Nematoda</taxon>
        <taxon>Chromadorea</taxon>
        <taxon>Rhabditida</taxon>
        <taxon>Rhabditina</taxon>
        <taxon>Rhabditomorpha</taxon>
        <taxon>Rhabditoidea</taxon>
        <taxon>Rhabditidae</taxon>
        <taxon>Peloderinae</taxon>
        <taxon>Caenorhabditis</taxon>
    </lineage>
</organism>